<feature type="domain" description="Histidine kinase" evidence="7">
    <location>
        <begin position="177"/>
        <end position="438"/>
    </location>
</feature>
<keyword evidence="10" id="KW-1185">Reference proteome</keyword>
<evidence type="ECO:0000256" key="5">
    <source>
        <dbReference type="ARBA" id="ARBA00023012"/>
    </source>
</evidence>
<comment type="caution">
    <text evidence="9">The sequence shown here is derived from an EMBL/GenBank/DDBJ whole genome shotgun (WGS) entry which is preliminary data.</text>
</comment>
<comment type="catalytic activity">
    <reaction evidence="1">
        <text>ATP + protein L-histidine = ADP + protein N-phospho-L-histidine.</text>
        <dbReference type="EC" id="2.7.13.3"/>
    </reaction>
</comment>
<dbReference type="SUPFAM" id="SSF47384">
    <property type="entry name" value="Homodimeric domain of signal transducing histidine kinase"/>
    <property type="match status" value="1"/>
</dbReference>
<feature type="domain" description="Response regulatory" evidence="8">
    <location>
        <begin position="12"/>
        <end position="128"/>
    </location>
</feature>
<dbReference type="PROSITE" id="PS50109">
    <property type="entry name" value="HIS_KIN"/>
    <property type="match status" value="1"/>
</dbReference>
<dbReference type="PRINTS" id="PR00344">
    <property type="entry name" value="BCTRLSENSOR"/>
</dbReference>
<dbReference type="EC" id="2.7.13.3" evidence="2"/>
<dbReference type="EMBL" id="JADEXN010000057">
    <property type="protein sequence ID" value="MBE9040113.1"/>
    <property type="molecule type" value="Genomic_DNA"/>
</dbReference>
<dbReference type="InterPro" id="IPR001789">
    <property type="entry name" value="Sig_transdc_resp-reg_receiver"/>
</dbReference>
<evidence type="ECO:0000313" key="10">
    <source>
        <dbReference type="Proteomes" id="UP000621799"/>
    </source>
</evidence>
<keyword evidence="4" id="KW-0808">Transferase</keyword>
<accession>A0A928VVM6</accession>
<dbReference type="SMART" id="SM00448">
    <property type="entry name" value="REC"/>
    <property type="match status" value="1"/>
</dbReference>
<dbReference type="Pfam" id="PF02518">
    <property type="entry name" value="HATPase_c"/>
    <property type="match status" value="1"/>
</dbReference>
<dbReference type="SUPFAM" id="SSF55874">
    <property type="entry name" value="ATPase domain of HSP90 chaperone/DNA topoisomerase II/histidine kinase"/>
    <property type="match status" value="1"/>
</dbReference>
<gene>
    <name evidence="9" type="ORF">IQ235_04810</name>
</gene>
<dbReference type="Gene3D" id="1.10.287.130">
    <property type="match status" value="1"/>
</dbReference>
<reference evidence="9" key="1">
    <citation type="submission" date="2020-10" db="EMBL/GenBank/DDBJ databases">
        <authorList>
            <person name="Castelo-Branco R."/>
            <person name="Eusebio N."/>
            <person name="Adriana R."/>
            <person name="Vieira A."/>
            <person name="Brugerolle De Fraissinette N."/>
            <person name="Rezende De Castro R."/>
            <person name="Schneider M.P."/>
            <person name="Vasconcelos V."/>
            <person name="Leao P.N."/>
        </authorList>
    </citation>
    <scope>NUCLEOTIDE SEQUENCE</scope>
    <source>
        <strain evidence="9">LEGE 11467</strain>
    </source>
</reference>
<dbReference type="Gene3D" id="3.30.565.10">
    <property type="entry name" value="Histidine kinase-like ATPase, C-terminal domain"/>
    <property type="match status" value="1"/>
</dbReference>
<feature type="modified residue" description="4-aspartylphosphate" evidence="6">
    <location>
        <position position="61"/>
    </location>
</feature>
<keyword evidence="5" id="KW-0902">Two-component regulatory system</keyword>
<evidence type="ECO:0000256" key="4">
    <source>
        <dbReference type="ARBA" id="ARBA00022777"/>
    </source>
</evidence>
<organism evidence="9 10">
    <name type="scientific">Zarconia navalis LEGE 11467</name>
    <dbReference type="NCBI Taxonomy" id="1828826"/>
    <lineage>
        <taxon>Bacteria</taxon>
        <taxon>Bacillati</taxon>
        <taxon>Cyanobacteriota</taxon>
        <taxon>Cyanophyceae</taxon>
        <taxon>Oscillatoriophycideae</taxon>
        <taxon>Oscillatoriales</taxon>
        <taxon>Oscillatoriales incertae sedis</taxon>
        <taxon>Zarconia</taxon>
        <taxon>Zarconia navalis</taxon>
    </lineage>
</organism>
<dbReference type="PROSITE" id="PS50110">
    <property type="entry name" value="RESPONSE_REGULATORY"/>
    <property type="match status" value="1"/>
</dbReference>
<evidence type="ECO:0000259" key="7">
    <source>
        <dbReference type="PROSITE" id="PS50109"/>
    </source>
</evidence>
<evidence type="ECO:0000256" key="3">
    <source>
        <dbReference type="ARBA" id="ARBA00022553"/>
    </source>
</evidence>
<dbReference type="CDD" id="cd19920">
    <property type="entry name" value="REC_PA4781-like"/>
    <property type="match status" value="1"/>
</dbReference>
<dbReference type="InterPro" id="IPR005467">
    <property type="entry name" value="His_kinase_dom"/>
</dbReference>
<dbReference type="InterPro" id="IPR003661">
    <property type="entry name" value="HisK_dim/P_dom"/>
</dbReference>
<name>A0A928VVM6_9CYAN</name>
<dbReference type="SMART" id="SM00387">
    <property type="entry name" value="HATPase_c"/>
    <property type="match status" value="1"/>
</dbReference>
<protein>
    <recommendedName>
        <fullName evidence="2">histidine kinase</fullName>
        <ecNumber evidence="2">2.7.13.3</ecNumber>
    </recommendedName>
</protein>
<keyword evidence="3 6" id="KW-0597">Phosphoprotein</keyword>
<dbReference type="GO" id="GO:0000155">
    <property type="term" value="F:phosphorelay sensor kinase activity"/>
    <property type="evidence" value="ECO:0007669"/>
    <property type="project" value="InterPro"/>
</dbReference>
<keyword evidence="4" id="KW-0418">Kinase</keyword>
<dbReference type="PANTHER" id="PTHR43065">
    <property type="entry name" value="SENSOR HISTIDINE KINASE"/>
    <property type="match status" value="1"/>
</dbReference>
<dbReference type="SUPFAM" id="SSF52172">
    <property type="entry name" value="CheY-like"/>
    <property type="match status" value="1"/>
</dbReference>
<dbReference type="InterPro" id="IPR011006">
    <property type="entry name" value="CheY-like_superfamily"/>
</dbReference>
<dbReference type="AlphaFoldDB" id="A0A928VVM6"/>
<proteinExistence type="predicted"/>
<dbReference type="PANTHER" id="PTHR43065:SF50">
    <property type="entry name" value="HISTIDINE KINASE"/>
    <property type="match status" value="1"/>
</dbReference>
<dbReference type="Gene3D" id="3.40.50.2300">
    <property type="match status" value="1"/>
</dbReference>
<dbReference type="InterPro" id="IPR036097">
    <property type="entry name" value="HisK_dim/P_sf"/>
</dbReference>
<evidence type="ECO:0000256" key="2">
    <source>
        <dbReference type="ARBA" id="ARBA00012438"/>
    </source>
</evidence>
<dbReference type="InterPro" id="IPR004358">
    <property type="entry name" value="Sig_transdc_His_kin-like_C"/>
</dbReference>
<evidence type="ECO:0000259" key="8">
    <source>
        <dbReference type="PROSITE" id="PS50110"/>
    </source>
</evidence>
<dbReference type="InterPro" id="IPR003594">
    <property type="entry name" value="HATPase_dom"/>
</dbReference>
<dbReference type="RefSeq" id="WP_264320382.1">
    <property type="nucleotide sequence ID" value="NZ_JADEXN010000057.1"/>
</dbReference>
<dbReference type="Pfam" id="PF00072">
    <property type="entry name" value="Response_reg"/>
    <property type="match status" value="1"/>
</dbReference>
<dbReference type="SMART" id="SM00388">
    <property type="entry name" value="HisKA"/>
    <property type="match status" value="1"/>
</dbReference>
<sequence>MYKELISEKDNVILVVDDTPTNLEVLSSALTDENYQVAVAIDGESAIEQIKYKPPDLILMDVMMPGIDGFETCTRLKSDRETQDIPIIFMTALSDPIDKVKGLKLGAVDYITKPFQKEEVLARVRVHLQLYNLNRNLEHRVEARTLELSQALHRLQKAQLQLVQSEKMSSLGQMIAGIAHEINNPVNFIHGNLVHAKDYIVNLLEFVDFYKLKNPNPDPKMAQLMEDIDLEFVRDDLPKLVSSMQVGTERIQGIVQSLRNFSRLDESACKPVNIHEGIESTLVILGNRLKGKGDRPKIEVKKEYQNLPLIECYCGQLNQVFMNIISNAIDALEDTFDRHISKTSNCLKFPKLQIRIRTKIIDSNWVSIHITDSGLGIPQELQTRLFDPFFTTKPVGKGTGMGLSISYQIVTEKHGGELKCISKLDRGTEFVIVLPIRSPLPSRG</sequence>
<evidence type="ECO:0000256" key="1">
    <source>
        <dbReference type="ARBA" id="ARBA00000085"/>
    </source>
</evidence>
<dbReference type="Proteomes" id="UP000621799">
    <property type="component" value="Unassembled WGS sequence"/>
</dbReference>
<dbReference type="InterPro" id="IPR036890">
    <property type="entry name" value="HATPase_C_sf"/>
</dbReference>
<dbReference type="CDD" id="cd00082">
    <property type="entry name" value="HisKA"/>
    <property type="match status" value="1"/>
</dbReference>
<evidence type="ECO:0000313" key="9">
    <source>
        <dbReference type="EMBL" id="MBE9040113.1"/>
    </source>
</evidence>
<evidence type="ECO:0000256" key="6">
    <source>
        <dbReference type="PROSITE-ProRule" id="PRU00169"/>
    </source>
</evidence>